<feature type="active site" description="Proton acceptor" evidence="8">
    <location>
        <position position="229"/>
    </location>
</feature>
<evidence type="ECO:0000256" key="8">
    <source>
        <dbReference type="HAMAP-Rule" id="MF_00692"/>
    </source>
</evidence>
<keyword evidence="5 8" id="KW-0547">Nucleotide-binding</keyword>
<dbReference type="EC" id="2.7.7.-" evidence="8"/>
<keyword evidence="2 8" id="KW-0808">Transferase</keyword>
<dbReference type="EMBL" id="CP019937">
    <property type="protein sequence ID" value="ARO14293.1"/>
    <property type="molecule type" value="Genomic_DNA"/>
</dbReference>
<evidence type="ECO:0000256" key="6">
    <source>
        <dbReference type="ARBA" id="ARBA00022840"/>
    </source>
</evidence>
<feature type="binding site" evidence="8">
    <location>
        <position position="78"/>
    </location>
    <ligand>
        <name>ATP</name>
        <dbReference type="ChEBI" id="CHEBI:30616"/>
    </ligand>
</feature>
<keyword evidence="4 8" id="KW-0479">Metal-binding</keyword>
<evidence type="ECO:0000256" key="1">
    <source>
        <dbReference type="ARBA" id="ARBA00009747"/>
    </source>
</evidence>
<comment type="cofactor">
    <cofactor evidence="8">
        <name>Mg(2+)</name>
        <dbReference type="ChEBI" id="CHEBI:18420"/>
    </cofactor>
    <cofactor evidence="8">
        <name>Mn(2+)</name>
        <dbReference type="ChEBI" id="CHEBI:29035"/>
    </cofactor>
</comment>
<feature type="binding site" evidence="8">
    <location>
        <position position="230"/>
    </location>
    <ligand>
        <name>Mg(2+)</name>
        <dbReference type="ChEBI" id="CHEBI:18420"/>
    </ligand>
</feature>
<evidence type="ECO:0000256" key="2">
    <source>
        <dbReference type="ARBA" id="ARBA00022679"/>
    </source>
</evidence>
<comment type="catalytic activity">
    <reaction evidence="8">
        <text>L-tyrosyl-[protein] + UTP = O-(5'-uridylyl)-L-tyrosyl-[protein] + diphosphate</text>
        <dbReference type="Rhea" id="RHEA:83887"/>
        <dbReference type="Rhea" id="RHEA-COMP:10136"/>
        <dbReference type="Rhea" id="RHEA-COMP:20238"/>
        <dbReference type="ChEBI" id="CHEBI:33019"/>
        <dbReference type="ChEBI" id="CHEBI:46398"/>
        <dbReference type="ChEBI" id="CHEBI:46858"/>
        <dbReference type="ChEBI" id="CHEBI:90602"/>
    </reaction>
</comment>
<keyword evidence="6 8" id="KW-0067">ATP-binding</keyword>
<gene>
    <name evidence="8" type="primary">ydiU</name>
    <name evidence="8" type="synonym">selO</name>
    <name evidence="9" type="ORF">BVG79_00941</name>
</gene>
<name>A0A1W6NYR7_9RHOB</name>
<proteinExistence type="inferred from homology"/>
<dbReference type="Proteomes" id="UP000242447">
    <property type="component" value="Chromosome"/>
</dbReference>
<dbReference type="GO" id="GO:0005524">
    <property type="term" value="F:ATP binding"/>
    <property type="evidence" value="ECO:0007669"/>
    <property type="project" value="UniProtKB-UniRule"/>
</dbReference>
<dbReference type="GO" id="GO:0030145">
    <property type="term" value="F:manganese ion binding"/>
    <property type="evidence" value="ECO:0007669"/>
    <property type="project" value="UniProtKB-UniRule"/>
</dbReference>
<feature type="binding site" evidence="8">
    <location>
        <position position="239"/>
    </location>
    <ligand>
        <name>Mg(2+)</name>
        <dbReference type="ChEBI" id="CHEBI:18420"/>
    </ligand>
</feature>
<dbReference type="NCBIfam" id="NF000658">
    <property type="entry name" value="PRK00029.1"/>
    <property type="match status" value="1"/>
</dbReference>
<feature type="binding site" evidence="8">
    <location>
        <position position="79"/>
    </location>
    <ligand>
        <name>ATP</name>
        <dbReference type="ChEBI" id="CHEBI:30616"/>
    </ligand>
</feature>
<dbReference type="STRING" id="92947.BVG79_00941"/>
<feature type="binding site" evidence="8">
    <location>
        <position position="94"/>
    </location>
    <ligand>
        <name>ATP</name>
        <dbReference type="ChEBI" id="CHEBI:30616"/>
    </ligand>
</feature>
<dbReference type="Pfam" id="PF02696">
    <property type="entry name" value="SelO"/>
    <property type="match status" value="1"/>
</dbReference>
<dbReference type="HAMAP" id="MF_00692">
    <property type="entry name" value="SelO"/>
    <property type="match status" value="1"/>
</dbReference>
<evidence type="ECO:0000256" key="7">
    <source>
        <dbReference type="ARBA" id="ARBA00022842"/>
    </source>
</evidence>
<comment type="catalytic activity">
    <reaction evidence="8">
        <text>L-seryl-[protein] + UTP = O-(5'-uridylyl)-L-seryl-[protein] + diphosphate</text>
        <dbReference type="Rhea" id="RHEA:64604"/>
        <dbReference type="Rhea" id="RHEA-COMP:9863"/>
        <dbReference type="Rhea" id="RHEA-COMP:16635"/>
        <dbReference type="ChEBI" id="CHEBI:29999"/>
        <dbReference type="ChEBI" id="CHEBI:33019"/>
        <dbReference type="ChEBI" id="CHEBI:46398"/>
        <dbReference type="ChEBI" id="CHEBI:156051"/>
    </reaction>
</comment>
<sequence>MQPPAYTALPDRMYAPQRPTPVPAPRLIAFNQPLADELGLTISVDEMAGNAIPAGTTPIAQAYAGHQFGNWNPYLGDGRAVLLGSAGGKDIVLKGAGPTPFSRQGDGRAALGPVLREYIVSEAMHALGIPTTRALAALETGARVQREMPLPGAILVRVASSHIRIGTFQFFAAHQDVDAVGALLEHACDLHYPDAQNALDFLHGVMARQAHLVAQWMGIGFVHGVMNTDNMAVSGETIDFGPCAFIDGYNPNAVFSSIDTYGRYAYGNQPNIAHWNLAQLATCLLPLMPNPETARAEMQEAINAFPALYEAAWLEVFGAKLGLTLTEDTRPIATRLLDLMAEDGADFTNTFATLPEARDQFVNRAGFDAWQRDWLALNPDLTALRNPQVIPRNHQIEQAIYAALAGDEAPFHTLLAAVTQPFTPNPTYAAPPTEDERITRTFCGT</sequence>
<comment type="function">
    <text evidence="8">Nucleotidyltransferase involved in the post-translational modification of proteins. It can catalyze the addition of adenosine monophosphate (AMP) or uridine monophosphate (UMP) to a protein, resulting in modifications known as AMPylation and UMPylation.</text>
</comment>
<evidence type="ECO:0000313" key="9">
    <source>
        <dbReference type="EMBL" id="ARO14293.1"/>
    </source>
</evidence>
<evidence type="ECO:0000256" key="3">
    <source>
        <dbReference type="ARBA" id="ARBA00022695"/>
    </source>
</evidence>
<dbReference type="OrthoDB" id="9776281at2"/>
<evidence type="ECO:0000256" key="5">
    <source>
        <dbReference type="ARBA" id="ARBA00022741"/>
    </source>
</evidence>
<organism evidence="9 10">
    <name type="scientific">Ketogulonicigenium robustum</name>
    <dbReference type="NCBI Taxonomy" id="92947"/>
    <lineage>
        <taxon>Bacteria</taxon>
        <taxon>Pseudomonadati</taxon>
        <taxon>Pseudomonadota</taxon>
        <taxon>Alphaproteobacteria</taxon>
        <taxon>Rhodobacterales</taxon>
        <taxon>Roseobacteraceae</taxon>
        <taxon>Ketogulonicigenium</taxon>
    </lineage>
</organism>
<dbReference type="GO" id="GO:0000287">
    <property type="term" value="F:magnesium ion binding"/>
    <property type="evidence" value="ECO:0007669"/>
    <property type="project" value="UniProtKB-UniRule"/>
</dbReference>
<feature type="binding site" evidence="8">
    <location>
        <position position="239"/>
    </location>
    <ligand>
        <name>ATP</name>
        <dbReference type="ChEBI" id="CHEBI:30616"/>
    </ligand>
</feature>
<comment type="catalytic activity">
    <reaction evidence="8">
        <text>L-histidyl-[protein] + UTP = N(tele)-(5'-uridylyl)-L-histidyl-[protein] + diphosphate</text>
        <dbReference type="Rhea" id="RHEA:83891"/>
        <dbReference type="Rhea" id="RHEA-COMP:9745"/>
        <dbReference type="Rhea" id="RHEA-COMP:20239"/>
        <dbReference type="ChEBI" id="CHEBI:29979"/>
        <dbReference type="ChEBI" id="CHEBI:33019"/>
        <dbReference type="ChEBI" id="CHEBI:46398"/>
        <dbReference type="ChEBI" id="CHEBI:233474"/>
    </reaction>
</comment>
<dbReference type="PANTHER" id="PTHR32057:SF14">
    <property type="entry name" value="PROTEIN ADENYLYLTRANSFERASE SELO, MITOCHONDRIAL"/>
    <property type="match status" value="1"/>
</dbReference>
<comment type="catalytic activity">
    <reaction evidence="8">
        <text>L-seryl-[protein] + ATP = 3-O-(5'-adenylyl)-L-seryl-[protein] + diphosphate</text>
        <dbReference type="Rhea" id="RHEA:58120"/>
        <dbReference type="Rhea" id="RHEA-COMP:9863"/>
        <dbReference type="Rhea" id="RHEA-COMP:15073"/>
        <dbReference type="ChEBI" id="CHEBI:29999"/>
        <dbReference type="ChEBI" id="CHEBI:30616"/>
        <dbReference type="ChEBI" id="CHEBI:33019"/>
        <dbReference type="ChEBI" id="CHEBI:142516"/>
        <dbReference type="EC" id="2.7.7.108"/>
    </reaction>
</comment>
<comment type="catalytic activity">
    <reaction evidence="8">
        <text>L-threonyl-[protein] + ATP = 3-O-(5'-adenylyl)-L-threonyl-[protein] + diphosphate</text>
        <dbReference type="Rhea" id="RHEA:54292"/>
        <dbReference type="Rhea" id="RHEA-COMP:11060"/>
        <dbReference type="Rhea" id="RHEA-COMP:13847"/>
        <dbReference type="ChEBI" id="CHEBI:30013"/>
        <dbReference type="ChEBI" id="CHEBI:30616"/>
        <dbReference type="ChEBI" id="CHEBI:33019"/>
        <dbReference type="ChEBI" id="CHEBI:138113"/>
        <dbReference type="EC" id="2.7.7.108"/>
    </reaction>
</comment>
<accession>A0A1W6NYR7</accession>
<dbReference type="AlphaFoldDB" id="A0A1W6NYR7"/>
<keyword evidence="7 8" id="KW-0460">Magnesium</keyword>
<evidence type="ECO:0000256" key="4">
    <source>
        <dbReference type="ARBA" id="ARBA00022723"/>
    </source>
</evidence>
<keyword evidence="8" id="KW-0464">Manganese</keyword>
<comment type="similarity">
    <text evidence="1 8">Belongs to the SELO family.</text>
</comment>
<dbReference type="EC" id="2.7.7.108" evidence="8"/>
<keyword evidence="10" id="KW-1185">Reference proteome</keyword>
<keyword evidence="3 8" id="KW-0548">Nucleotidyltransferase</keyword>
<feature type="binding site" evidence="8">
    <location>
        <position position="107"/>
    </location>
    <ligand>
        <name>ATP</name>
        <dbReference type="ChEBI" id="CHEBI:30616"/>
    </ligand>
</feature>
<protein>
    <recommendedName>
        <fullName evidence="8">Protein nucleotidyltransferase YdiU</fullName>
        <ecNumber evidence="8">2.7.7.-</ecNumber>
    </recommendedName>
    <alternativeName>
        <fullName evidence="8">Protein adenylyltransferase YdiU</fullName>
        <ecNumber evidence="8">2.7.7.108</ecNumber>
    </alternativeName>
    <alternativeName>
        <fullName evidence="8">Protein uridylyltransferase YdiU</fullName>
        <ecNumber evidence="8">2.7.7.-</ecNumber>
    </alternativeName>
</protein>
<feature type="binding site" evidence="8">
    <location>
        <position position="106"/>
    </location>
    <ligand>
        <name>ATP</name>
        <dbReference type="ChEBI" id="CHEBI:30616"/>
    </ligand>
</feature>
<reference evidence="9 10" key="1">
    <citation type="submission" date="2017-02" db="EMBL/GenBank/DDBJ databases">
        <title>Ketogulonicigenium robustum SPU B003 Genome sequencing and assembly.</title>
        <authorList>
            <person name="Li Y."/>
            <person name="Liu L."/>
            <person name="Wang C."/>
            <person name="Zhang M."/>
            <person name="Zhang T."/>
            <person name="Zhang Y."/>
        </authorList>
    </citation>
    <scope>NUCLEOTIDE SEQUENCE [LARGE SCALE GENOMIC DNA]</scope>
    <source>
        <strain evidence="9 10">SPU_B003</strain>
    </source>
</reference>
<comment type="catalytic activity">
    <reaction evidence="8">
        <text>L-tyrosyl-[protein] + ATP = O-(5'-adenylyl)-L-tyrosyl-[protein] + diphosphate</text>
        <dbReference type="Rhea" id="RHEA:54288"/>
        <dbReference type="Rhea" id="RHEA-COMP:10136"/>
        <dbReference type="Rhea" id="RHEA-COMP:13846"/>
        <dbReference type="ChEBI" id="CHEBI:30616"/>
        <dbReference type="ChEBI" id="CHEBI:33019"/>
        <dbReference type="ChEBI" id="CHEBI:46858"/>
        <dbReference type="ChEBI" id="CHEBI:83624"/>
        <dbReference type="EC" id="2.7.7.108"/>
    </reaction>
</comment>
<feature type="binding site" evidence="8">
    <location>
        <position position="164"/>
    </location>
    <ligand>
        <name>ATP</name>
        <dbReference type="ChEBI" id="CHEBI:30616"/>
    </ligand>
</feature>
<dbReference type="GO" id="GO:0070733">
    <property type="term" value="F:AMPylase activity"/>
    <property type="evidence" value="ECO:0007669"/>
    <property type="project" value="UniProtKB-EC"/>
</dbReference>
<feature type="binding site" evidence="8">
    <location>
        <position position="157"/>
    </location>
    <ligand>
        <name>ATP</name>
        <dbReference type="ChEBI" id="CHEBI:30616"/>
    </ligand>
</feature>
<feature type="binding site" evidence="8">
    <location>
        <position position="76"/>
    </location>
    <ligand>
        <name>ATP</name>
        <dbReference type="ChEBI" id="CHEBI:30616"/>
    </ligand>
</feature>
<dbReference type="KEGG" id="kro:BVG79_00941"/>
<evidence type="ECO:0000313" key="10">
    <source>
        <dbReference type="Proteomes" id="UP000242447"/>
    </source>
</evidence>
<dbReference type="RefSeq" id="WP_085785867.1">
    <property type="nucleotide sequence ID" value="NZ_CP019937.1"/>
</dbReference>
<dbReference type="PANTHER" id="PTHR32057">
    <property type="entry name" value="PROTEIN ADENYLYLTRANSFERASE SELO, MITOCHONDRIAL"/>
    <property type="match status" value="1"/>
</dbReference>
<dbReference type="InterPro" id="IPR003846">
    <property type="entry name" value="SelO"/>
</dbReference>